<keyword evidence="1" id="KW-1133">Transmembrane helix</keyword>
<evidence type="ECO:0000256" key="1">
    <source>
        <dbReference type="SAM" id="Phobius"/>
    </source>
</evidence>
<evidence type="ECO:0000313" key="2">
    <source>
        <dbReference type="EMBL" id="RHG61931.1"/>
    </source>
</evidence>
<dbReference type="EMBL" id="QRIM01000003">
    <property type="protein sequence ID" value="RHG61931.1"/>
    <property type="molecule type" value="Genomic_DNA"/>
</dbReference>
<dbReference type="AlphaFoldDB" id="A0A3R6HVV0"/>
<keyword evidence="1" id="KW-0812">Transmembrane</keyword>
<evidence type="ECO:0000313" key="3">
    <source>
        <dbReference type="Proteomes" id="UP000286595"/>
    </source>
</evidence>
<name>A0A3R6HVV0_9FIRM</name>
<proteinExistence type="predicted"/>
<comment type="caution">
    <text evidence="2">The sequence shown here is derived from an EMBL/GenBank/DDBJ whole genome shotgun (WGS) entry which is preliminary data.</text>
</comment>
<organism evidence="2 3">
    <name type="scientific">Coprococcus comes</name>
    <dbReference type="NCBI Taxonomy" id="410072"/>
    <lineage>
        <taxon>Bacteria</taxon>
        <taxon>Bacillati</taxon>
        <taxon>Bacillota</taxon>
        <taxon>Clostridia</taxon>
        <taxon>Lachnospirales</taxon>
        <taxon>Lachnospiraceae</taxon>
        <taxon>Coprococcus</taxon>
    </lineage>
</organism>
<sequence length="156" mass="18303">MPMKKRLSSFIGAIIVLCAIIIISLQKYQPDKEVITTFIYEWLNDDSKAETEYKKILETGSDNQSLSQPLQKYFITEASFQSFLKTFYYLPVKILQQYDSYNLTDINITKESNSYLVKVDLELIKEEKSKNHSITIKIQMDHKKFTYFTITEGKEI</sequence>
<accession>A0A3R6HVV0</accession>
<reference evidence="2 3" key="1">
    <citation type="submission" date="2018-08" db="EMBL/GenBank/DDBJ databases">
        <title>A genome reference for cultivated species of the human gut microbiota.</title>
        <authorList>
            <person name="Zou Y."/>
            <person name="Xue W."/>
            <person name="Luo G."/>
        </authorList>
    </citation>
    <scope>NUCLEOTIDE SEQUENCE [LARGE SCALE GENOMIC DNA]</scope>
    <source>
        <strain evidence="2 3">AM22-12LB</strain>
    </source>
</reference>
<keyword evidence="1" id="KW-0472">Membrane</keyword>
<protein>
    <recommendedName>
        <fullName evidence="4">DUF3887 domain-containing protein</fullName>
    </recommendedName>
</protein>
<dbReference type="RefSeq" id="WP_118217486.1">
    <property type="nucleotide sequence ID" value="NZ_QRIM01000003.1"/>
</dbReference>
<feature type="transmembrane region" description="Helical" evidence="1">
    <location>
        <begin position="7"/>
        <end position="25"/>
    </location>
</feature>
<evidence type="ECO:0008006" key="4">
    <source>
        <dbReference type="Google" id="ProtNLM"/>
    </source>
</evidence>
<gene>
    <name evidence="2" type="ORF">DW252_03345</name>
</gene>
<dbReference type="Proteomes" id="UP000286595">
    <property type="component" value="Unassembled WGS sequence"/>
</dbReference>